<gene>
    <name evidence="2" type="ORF">U1T56_23825</name>
</gene>
<evidence type="ECO:0000313" key="3">
    <source>
        <dbReference type="Proteomes" id="UP001375743"/>
    </source>
</evidence>
<reference evidence="2 3" key="1">
    <citation type="submission" date="2024-01" db="EMBL/GenBank/DDBJ databases">
        <title>Multi-omics insights into the function and evolution of sodium benzoate biodegradation pathways in Benzoatithermus flavus gen. nov., sp. nov. from hot spring.</title>
        <authorList>
            <person name="Hu C.-J."/>
            <person name="Li W.-J."/>
        </authorList>
    </citation>
    <scope>NUCLEOTIDE SEQUENCE [LARGE SCALE GENOMIC DNA]</scope>
    <source>
        <strain evidence="2 3">SYSU G07066</strain>
    </source>
</reference>
<protein>
    <recommendedName>
        <fullName evidence="4">Transposase</fullName>
    </recommendedName>
</protein>
<accession>A0ABU8XY89</accession>
<name>A0ABU8XY89_9PROT</name>
<comment type="caution">
    <text evidence="2">The sequence shown here is derived from an EMBL/GenBank/DDBJ whole genome shotgun (WGS) entry which is preliminary data.</text>
</comment>
<evidence type="ECO:0000313" key="2">
    <source>
        <dbReference type="EMBL" id="MEK0086182.1"/>
    </source>
</evidence>
<evidence type="ECO:0008006" key="4">
    <source>
        <dbReference type="Google" id="ProtNLM"/>
    </source>
</evidence>
<sequence length="66" mass="7116">MTEETTKEPGPGRGGRMARPRRREAVPRLLRGEDLEPVSRSLGITAATLSGWHDVSHPGNPGDSLV</sequence>
<proteinExistence type="predicted"/>
<dbReference type="Proteomes" id="UP001375743">
    <property type="component" value="Unassembled WGS sequence"/>
</dbReference>
<organism evidence="2 3">
    <name type="scientific">Benzoatithermus flavus</name>
    <dbReference type="NCBI Taxonomy" id="3108223"/>
    <lineage>
        <taxon>Bacteria</taxon>
        <taxon>Pseudomonadati</taxon>
        <taxon>Pseudomonadota</taxon>
        <taxon>Alphaproteobacteria</taxon>
        <taxon>Geminicoccales</taxon>
        <taxon>Geminicoccaceae</taxon>
        <taxon>Benzoatithermus</taxon>
    </lineage>
</organism>
<dbReference type="RefSeq" id="WP_418162015.1">
    <property type="nucleotide sequence ID" value="NZ_JBBLZC010000058.1"/>
</dbReference>
<feature type="compositionally biased region" description="Basic and acidic residues" evidence="1">
    <location>
        <begin position="23"/>
        <end position="34"/>
    </location>
</feature>
<feature type="region of interest" description="Disordered" evidence="1">
    <location>
        <begin position="1"/>
        <end position="39"/>
    </location>
</feature>
<evidence type="ECO:0000256" key="1">
    <source>
        <dbReference type="SAM" id="MobiDB-lite"/>
    </source>
</evidence>
<dbReference type="EMBL" id="JBBLZC010000058">
    <property type="protein sequence ID" value="MEK0086182.1"/>
    <property type="molecule type" value="Genomic_DNA"/>
</dbReference>
<keyword evidence="3" id="KW-1185">Reference proteome</keyword>